<evidence type="ECO:0000313" key="1">
    <source>
        <dbReference type="EMBL" id="GIF93400.1"/>
    </source>
</evidence>
<proteinExistence type="predicted"/>
<reference evidence="1 2" key="1">
    <citation type="submission" date="2021-01" db="EMBL/GenBank/DDBJ databases">
        <title>Whole genome shotgun sequence of Catellatospora chokoriensis NBRC 107358.</title>
        <authorList>
            <person name="Komaki H."/>
            <person name="Tamura T."/>
        </authorList>
    </citation>
    <scope>NUCLEOTIDE SEQUENCE [LARGE SCALE GENOMIC DNA]</scope>
    <source>
        <strain evidence="1 2">NBRC 107358</strain>
    </source>
</reference>
<dbReference type="Proteomes" id="UP000619293">
    <property type="component" value="Unassembled WGS sequence"/>
</dbReference>
<dbReference type="EMBL" id="BONG01000062">
    <property type="protein sequence ID" value="GIF93400.1"/>
    <property type="molecule type" value="Genomic_DNA"/>
</dbReference>
<protein>
    <submittedName>
        <fullName evidence="1">Uncharacterized protein</fullName>
    </submittedName>
</protein>
<keyword evidence="2" id="KW-1185">Reference proteome</keyword>
<dbReference type="AlphaFoldDB" id="A0A8J3NUV9"/>
<evidence type="ECO:0000313" key="2">
    <source>
        <dbReference type="Proteomes" id="UP000619293"/>
    </source>
</evidence>
<gene>
    <name evidence="1" type="ORF">Cch02nite_68440</name>
</gene>
<accession>A0A8J3NUV9</accession>
<sequence>MMRLRSSDLANNALVKLVSLGGDSHTGCGEAPLGSHKRATLHVLRRPILHGAAGLSHGQVVPGYGLAVAAQSNP</sequence>
<name>A0A8J3NUV9_9ACTN</name>
<organism evidence="1 2">
    <name type="scientific">Catellatospora chokoriensis</name>
    <dbReference type="NCBI Taxonomy" id="310353"/>
    <lineage>
        <taxon>Bacteria</taxon>
        <taxon>Bacillati</taxon>
        <taxon>Actinomycetota</taxon>
        <taxon>Actinomycetes</taxon>
        <taxon>Micromonosporales</taxon>
        <taxon>Micromonosporaceae</taxon>
        <taxon>Catellatospora</taxon>
    </lineage>
</organism>
<comment type="caution">
    <text evidence="1">The sequence shown here is derived from an EMBL/GenBank/DDBJ whole genome shotgun (WGS) entry which is preliminary data.</text>
</comment>